<organism evidence="4 5">
    <name type="scientific">Albula goreensis</name>
    <dbReference type="NCBI Taxonomy" id="1534307"/>
    <lineage>
        <taxon>Eukaryota</taxon>
        <taxon>Metazoa</taxon>
        <taxon>Chordata</taxon>
        <taxon>Craniata</taxon>
        <taxon>Vertebrata</taxon>
        <taxon>Euteleostomi</taxon>
        <taxon>Actinopterygii</taxon>
        <taxon>Neopterygii</taxon>
        <taxon>Teleostei</taxon>
        <taxon>Albuliformes</taxon>
        <taxon>Albulidae</taxon>
        <taxon>Albula</taxon>
    </lineage>
</organism>
<evidence type="ECO:0008006" key="6">
    <source>
        <dbReference type="Google" id="ProtNLM"/>
    </source>
</evidence>
<dbReference type="Pfam" id="PF05461">
    <property type="entry name" value="ApoL"/>
    <property type="match status" value="1"/>
</dbReference>
<dbReference type="GO" id="GO:0005576">
    <property type="term" value="C:extracellular region"/>
    <property type="evidence" value="ECO:0007669"/>
    <property type="project" value="InterPro"/>
</dbReference>
<comment type="similarity">
    <text evidence="1">Belongs to the apolipoprotein L family.</text>
</comment>
<evidence type="ECO:0000313" key="4">
    <source>
        <dbReference type="EMBL" id="KAI1888792.1"/>
    </source>
</evidence>
<feature type="transmembrane region" description="Helical" evidence="3">
    <location>
        <begin position="49"/>
        <end position="73"/>
    </location>
</feature>
<keyword evidence="3" id="KW-0812">Transmembrane</keyword>
<dbReference type="EMBL" id="JAERUA010000016">
    <property type="protein sequence ID" value="KAI1888792.1"/>
    <property type="molecule type" value="Genomic_DNA"/>
</dbReference>
<feature type="transmembrane region" description="Helical" evidence="3">
    <location>
        <begin position="79"/>
        <end position="104"/>
    </location>
</feature>
<evidence type="ECO:0000256" key="2">
    <source>
        <dbReference type="SAM" id="Coils"/>
    </source>
</evidence>
<keyword evidence="5" id="KW-1185">Reference proteome</keyword>
<keyword evidence="3" id="KW-0472">Membrane</keyword>
<feature type="coiled-coil region" evidence="2">
    <location>
        <begin position="109"/>
        <end position="136"/>
    </location>
</feature>
<sequence>MSMDTADRLYRELSSWRRLRERCAGELRELVAEIEELNKGSRIARVTGASVATAGCLSIIGAGILTVATAGLAAPALGFAIGGTVASIAGAATSAVSSIVEAVMSSEKMEELKRIIEDDEAKREKIKELLERLRMECLTTSSGCFTPLDKPLMDAGAKTQKQMNICFLKAVARQRGLELPDEFFEHMTEMTYGRSKSSDRAGAGLANAVLYMSSRILLKEVAEELGILRLNTQGKGAAKIARGAVGLGLSLYDLVTSSIELAKDEPSEACKALRDNAKALEDGAKALKESMDQVE</sequence>
<dbReference type="InterPro" id="IPR008405">
    <property type="entry name" value="ApoL"/>
</dbReference>
<accession>A0A8T3CYL0</accession>
<dbReference type="GO" id="GO:0006869">
    <property type="term" value="P:lipid transport"/>
    <property type="evidence" value="ECO:0007669"/>
    <property type="project" value="InterPro"/>
</dbReference>
<dbReference type="OrthoDB" id="5985551at2759"/>
<dbReference type="GO" id="GO:0008289">
    <property type="term" value="F:lipid binding"/>
    <property type="evidence" value="ECO:0007669"/>
    <property type="project" value="InterPro"/>
</dbReference>
<dbReference type="GO" id="GO:0042157">
    <property type="term" value="P:lipoprotein metabolic process"/>
    <property type="evidence" value="ECO:0007669"/>
    <property type="project" value="InterPro"/>
</dbReference>
<protein>
    <recommendedName>
        <fullName evidence="6">Apolipoprotein L3</fullName>
    </recommendedName>
</protein>
<dbReference type="Proteomes" id="UP000829720">
    <property type="component" value="Unassembled WGS sequence"/>
</dbReference>
<dbReference type="AlphaFoldDB" id="A0A8T3CYL0"/>
<dbReference type="GO" id="GO:0016020">
    <property type="term" value="C:membrane"/>
    <property type="evidence" value="ECO:0007669"/>
    <property type="project" value="TreeGrafter"/>
</dbReference>
<name>A0A8T3CYL0_9TELE</name>
<evidence type="ECO:0000256" key="1">
    <source>
        <dbReference type="ARBA" id="ARBA00010090"/>
    </source>
</evidence>
<comment type="caution">
    <text evidence="4">The sequence shown here is derived from an EMBL/GenBank/DDBJ whole genome shotgun (WGS) entry which is preliminary data.</text>
</comment>
<proteinExistence type="inferred from homology"/>
<reference evidence="4" key="1">
    <citation type="submission" date="2021-01" db="EMBL/GenBank/DDBJ databases">
        <authorList>
            <person name="Zahm M."/>
            <person name="Roques C."/>
            <person name="Cabau C."/>
            <person name="Klopp C."/>
            <person name="Donnadieu C."/>
            <person name="Jouanno E."/>
            <person name="Lampietro C."/>
            <person name="Louis A."/>
            <person name="Herpin A."/>
            <person name="Echchiki A."/>
            <person name="Berthelot C."/>
            <person name="Parey E."/>
            <person name="Roest-Crollius H."/>
            <person name="Braasch I."/>
            <person name="Postlethwait J."/>
            <person name="Bobe J."/>
            <person name="Montfort J."/>
            <person name="Bouchez O."/>
            <person name="Begum T."/>
            <person name="Mejri S."/>
            <person name="Adams A."/>
            <person name="Chen W.-J."/>
            <person name="Guiguen Y."/>
        </authorList>
    </citation>
    <scope>NUCLEOTIDE SEQUENCE</scope>
    <source>
        <tissue evidence="4">Blood</tissue>
    </source>
</reference>
<keyword evidence="3" id="KW-1133">Transmembrane helix</keyword>
<dbReference type="PANTHER" id="PTHR14096">
    <property type="entry name" value="APOLIPOPROTEIN L"/>
    <property type="match status" value="1"/>
</dbReference>
<keyword evidence="2" id="KW-0175">Coiled coil</keyword>
<evidence type="ECO:0000256" key="3">
    <source>
        <dbReference type="SAM" id="Phobius"/>
    </source>
</evidence>
<dbReference type="PANTHER" id="PTHR14096:SF28">
    <property type="entry name" value="APOLIPOPROTEIN L, 1-RELATED"/>
    <property type="match status" value="1"/>
</dbReference>
<evidence type="ECO:0000313" key="5">
    <source>
        <dbReference type="Proteomes" id="UP000829720"/>
    </source>
</evidence>
<gene>
    <name evidence="4" type="ORF">AGOR_G00172380</name>
</gene>